<dbReference type="Proteomes" id="UP001164929">
    <property type="component" value="Chromosome 12"/>
</dbReference>
<comment type="caution">
    <text evidence="1">The sequence shown here is derived from an EMBL/GenBank/DDBJ whole genome shotgun (WGS) entry which is preliminary data.</text>
</comment>
<keyword evidence="2" id="KW-1185">Reference proteome</keyword>
<dbReference type="AlphaFoldDB" id="A0AAD6Q3I3"/>
<accession>A0AAD6Q3I3</accession>
<gene>
    <name evidence="1" type="ORF">NC653_028546</name>
</gene>
<protein>
    <submittedName>
        <fullName evidence="1">Uncharacterized protein</fullName>
    </submittedName>
</protein>
<organism evidence="1 2">
    <name type="scientific">Populus alba x Populus x berolinensis</name>
    <dbReference type="NCBI Taxonomy" id="444605"/>
    <lineage>
        <taxon>Eukaryota</taxon>
        <taxon>Viridiplantae</taxon>
        <taxon>Streptophyta</taxon>
        <taxon>Embryophyta</taxon>
        <taxon>Tracheophyta</taxon>
        <taxon>Spermatophyta</taxon>
        <taxon>Magnoliopsida</taxon>
        <taxon>eudicotyledons</taxon>
        <taxon>Gunneridae</taxon>
        <taxon>Pentapetalae</taxon>
        <taxon>rosids</taxon>
        <taxon>fabids</taxon>
        <taxon>Malpighiales</taxon>
        <taxon>Salicaceae</taxon>
        <taxon>Saliceae</taxon>
        <taxon>Populus</taxon>
    </lineage>
</organism>
<proteinExistence type="predicted"/>
<name>A0AAD6Q3I3_9ROSI</name>
<evidence type="ECO:0000313" key="2">
    <source>
        <dbReference type="Proteomes" id="UP001164929"/>
    </source>
</evidence>
<sequence length="56" mass="6307">MTLGSTWFGFKVIVVYVVTELDSSLMESETAAPNFTGHGIGEWICVFLMFLELEIF</sequence>
<dbReference type="EMBL" id="JAQIZT010000012">
    <property type="protein sequence ID" value="KAJ6976445.1"/>
    <property type="molecule type" value="Genomic_DNA"/>
</dbReference>
<evidence type="ECO:0000313" key="1">
    <source>
        <dbReference type="EMBL" id="KAJ6976445.1"/>
    </source>
</evidence>
<reference evidence="1" key="1">
    <citation type="journal article" date="2023" name="Mol. Ecol. Resour.">
        <title>Chromosome-level genome assembly of a triploid poplar Populus alba 'Berolinensis'.</title>
        <authorList>
            <person name="Chen S."/>
            <person name="Yu Y."/>
            <person name="Wang X."/>
            <person name="Wang S."/>
            <person name="Zhang T."/>
            <person name="Zhou Y."/>
            <person name="He R."/>
            <person name="Meng N."/>
            <person name="Wang Y."/>
            <person name="Liu W."/>
            <person name="Liu Z."/>
            <person name="Liu J."/>
            <person name="Guo Q."/>
            <person name="Huang H."/>
            <person name="Sederoff R.R."/>
            <person name="Wang G."/>
            <person name="Qu G."/>
            <person name="Chen S."/>
        </authorList>
    </citation>
    <scope>NUCLEOTIDE SEQUENCE</scope>
    <source>
        <strain evidence="1">SC-2020</strain>
    </source>
</reference>